<name>A0A399ESP8_9DEIN</name>
<accession>A0A399ESP8</accession>
<protein>
    <submittedName>
        <fullName evidence="3">Uncharacterized protein</fullName>
    </submittedName>
</protein>
<keyword evidence="2" id="KW-0732">Signal</keyword>
<dbReference type="PROSITE" id="PS51257">
    <property type="entry name" value="PROKAR_LIPOPROTEIN"/>
    <property type="match status" value="1"/>
</dbReference>
<organism evidence="3 4">
    <name type="scientific">Calidithermus terrae</name>
    <dbReference type="NCBI Taxonomy" id="1408545"/>
    <lineage>
        <taxon>Bacteria</taxon>
        <taxon>Thermotogati</taxon>
        <taxon>Deinococcota</taxon>
        <taxon>Deinococci</taxon>
        <taxon>Thermales</taxon>
        <taxon>Thermaceae</taxon>
        <taxon>Calidithermus</taxon>
    </lineage>
</organism>
<dbReference type="EMBL" id="QXDL01000040">
    <property type="protein sequence ID" value="RIH86998.1"/>
    <property type="molecule type" value="Genomic_DNA"/>
</dbReference>
<dbReference type="RefSeq" id="WP_170159573.1">
    <property type="nucleotide sequence ID" value="NZ_QXDL01000040.1"/>
</dbReference>
<feature type="region of interest" description="Disordered" evidence="1">
    <location>
        <begin position="115"/>
        <end position="145"/>
    </location>
</feature>
<feature type="chain" id="PRO_5017299670" evidence="2">
    <location>
        <begin position="22"/>
        <end position="145"/>
    </location>
</feature>
<evidence type="ECO:0000313" key="4">
    <source>
        <dbReference type="Proteomes" id="UP000265715"/>
    </source>
</evidence>
<evidence type="ECO:0000256" key="2">
    <source>
        <dbReference type="SAM" id="SignalP"/>
    </source>
</evidence>
<keyword evidence="4" id="KW-1185">Reference proteome</keyword>
<gene>
    <name evidence="3" type="ORF">Mterra_01313</name>
</gene>
<evidence type="ECO:0000256" key="1">
    <source>
        <dbReference type="SAM" id="MobiDB-lite"/>
    </source>
</evidence>
<comment type="caution">
    <text evidence="3">The sequence shown here is derived from an EMBL/GenBank/DDBJ whole genome shotgun (WGS) entry which is preliminary data.</text>
</comment>
<evidence type="ECO:0000313" key="3">
    <source>
        <dbReference type="EMBL" id="RIH86998.1"/>
    </source>
</evidence>
<dbReference type="AlphaFoldDB" id="A0A399ESP8"/>
<dbReference type="Proteomes" id="UP000265715">
    <property type="component" value="Unassembled WGS sequence"/>
</dbReference>
<proteinExistence type="predicted"/>
<sequence length="145" mass="14595">MKRFFVYGVGLGLLAVLGACGRGPSGPSASGGSVSVVGWPASSGTLRFQSGAVAVAESPVDAGGNLTYALPVPAPAALSEESLVPDTWRTRGNGCTVKTSFEHSPDTIRHARLDLLPGAAPRRGRPPGAGPRTAPVSGPPPPWSG</sequence>
<reference evidence="3 4" key="1">
    <citation type="submission" date="2018-08" db="EMBL/GenBank/DDBJ databases">
        <title>Meiothermus terrae DSM 26712 genome sequencing project.</title>
        <authorList>
            <person name="Da Costa M.S."/>
            <person name="Albuquerque L."/>
            <person name="Raposo P."/>
            <person name="Froufe H.J.C."/>
            <person name="Barroso C.S."/>
            <person name="Egas C."/>
        </authorList>
    </citation>
    <scope>NUCLEOTIDE SEQUENCE [LARGE SCALE GENOMIC DNA]</scope>
    <source>
        <strain evidence="3 4">DSM 26712</strain>
    </source>
</reference>
<feature type="signal peptide" evidence="2">
    <location>
        <begin position="1"/>
        <end position="21"/>
    </location>
</feature>